<keyword evidence="2 6" id="KW-0812">Transmembrane</keyword>
<evidence type="ECO:0000256" key="5">
    <source>
        <dbReference type="SAM" id="MobiDB-lite"/>
    </source>
</evidence>
<protein>
    <submittedName>
        <fullName evidence="7">Amino acid transporter</fullName>
    </submittedName>
</protein>
<sequence length="562" mass="63494">MSIESDKDEITLSNMPQNDEEIQPSQTSDNADPGRNKIFGVFYGIGVNINNVIGSGIVTSPGIIWKMVKSPGIVLLLWVIGGLVSMAGSLTYVELGVIHRISGGETKYLQTAFPNPKLMISYLFSFMYIFAIRPGILSAVLQSAAQYLWYTVNGTRYDVSFQPDKDGWHFPFSPFWYIKIIAVLILLVITLYHMLSNRWANYINQSLAAIKLVTYTIIAFAGICRLLGNWSTSRINWQQSISGNTDLTAYSSSILLIMFSYDGWNSLNYSLDEFRKPEKKLIYSNSISVGIVTLVYLLVNISFISVVPEESINTTDTDETIAATFFRQLFGGSEVMVRIFTALVVLSVVGTAASTVWSGSRVVVAAAASNFFPVYSYELRTWNKHFDTPINALFAQFIWCSLIIFFVGGSFTVTGFMLFSAFSMYSYWIFYFATGVGLLVIRYRNRRKLHRDLHIYGNEENPPRLSADEEKFYKAPLIAIGIFVLSGFFILTFSFVVNDQCPGLDSKQCRIQQLSPILISYGFLLIAVICWYILYVWWESKKAKRIIRIPADEDNDKIEITV</sequence>
<dbReference type="PANTHER" id="PTHR11785:SF353">
    <property type="entry name" value="METHIONINE TRANSPORTER (EUROFUNG)"/>
    <property type="match status" value="1"/>
</dbReference>
<feature type="transmembrane region" description="Helical" evidence="6">
    <location>
        <begin position="175"/>
        <end position="195"/>
    </location>
</feature>
<feature type="transmembrane region" description="Helical" evidence="6">
    <location>
        <begin position="119"/>
        <end position="141"/>
    </location>
</feature>
<reference evidence="7 8" key="1">
    <citation type="submission" date="2016-04" db="EMBL/GenBank/DDBJ databases">
        <title>Genome analyses suggest a sexual origin of heterokaryosis in a supposedly ancient asexual fungus.</title>
        <authorList>
            <person name="Ropars J."/>
            <person name="Sedzielewska K."/>
            <person name="Noel J."/>
            <person name="Charron P."/>
            <person name="Farinelli L."/>
            <person name="Marton T."/>
            <person name="Kruger M."/>
            <person name="Pelin A."/>
            <person name="Brachmann A."/>
            <person name="Corradi N."/>
        </authorList>
    </citation>
    <scope>NUCLEOTIDE SEQUENCE [LARGE SCALE GENOMIC DNA]</scope>
    <source>
        <strain evidence="7 8">C2</strain>
    </source>
</reference>
<dbReference type="VEuPathDB" id="FungiDB:RhiirFUN_012336"/>
<feature type="transmembrane region" description="Helical" evidence="6">
    <location>
        <begin position="248"/>
        <end position="267"/>
    </location>
</feature>
<comment type="caution">
    <text evidence="7">The sequence shown here is derived from an EMBL/GenBank/DDBJ whole genome shotgun (WGS) entry which is preliminary data.</text>
</comment>
<organism evidence="7 8">
    <name type="scientific">Rhizophagus irregularis</name>
    <dbReference type="NCBI Taxonomy" id="588596"/>
    <lineage>
        <taxon>Eukaryota</taxon>
        <taxon>Fungi</taxon>
        <taxon>Fungi incertae sedis</taxon>
        <taxon>Mucoromycota</taxon>
        <taxon>Glomeromycotina</taxon>
        <taxon>Glomeromycetes</taxon>
        <taxon>Glomerales</taxon>
        <taxon>Glomeraceae</taxon>
        <taxon>Rhizophagus</taxon>
    </lineage>
</organism>
<reference evidence="7 8" key="2">
    <citation type="submission" date="2017-10" db="EMBL/GenBank/DDBJ databases">
        <title>Extensive intraspecific genome diversity in a model arbuscular mycorrhizal fungus.</title>
        <authorList>
            <person name="Chen E.C.H."/>
            <person name="Morin E."/>
            <person name="Baudet D."/>
            <person name="Noel J."/>
            <person name="Ndikumana S."/>
            <person name="Charron P."/>
            <person name="St-Onge C."/>
            <person name="Giorgi J."/>
            <person name="Grigoriev I.V."/>
            <person name="Roux C."/>
            <person name="Martin F.M."/>
            <person name="Corradi N."/>
        </authorList>
    </citation>
    <scope>NUCLEOTIDE SEQUENCE [LARGE SCALE GENOMIC DNA]</scope>
    <source>
        <strain evidence="7 8">C2</strain>
    </source>
</reference>
<feature type="compositionally biased region" description="Basic and acidic residues" evidence="5">
    <location>
        <begin position="1"/>
        <end position="10"/>
    </location>
</feature>
<dbReference type="Proteomes" id="UP000233469">
    <property type="component" value="Unassembled WGS sequence"/>
</dbReference>
<dbReference type="VEuPathDB" id="FungiDB:RhiirA1_532095"/>
<evidence type="ECO:0000256" key="4">
    <source>
        <dbReference type="ARBA" id="ARBA00023136"/>
    </source>
</evidence>
<keyword evidence="3 6" id="KW-1133">Transmembrane helix</keyword>
<dbReference type="InterPro" id="IPR050598">
    <property type="entry name" value="AminoAcid_Transporter"/>
</dbReference>
<evidence type="ECO:0000256" key="6">
    <source>
        <dbReference type="SAM" id="Phobius"/>
    </source>
</evidence>
<accession>A0A2N1N227</accession>
<dbReference type="InterPro" id="IPR002293">
    <property type="entry name" value="AA/rel_permease1"/>
</dbReference>
<feature type="transmembrane region" description="Helical" evidence="6">
    <location>
        <begin position="75"/>
        <end position="98"/>
    </location>
</feature>
<evidence type="ECO:0000256" key="1">
    <source>
        <dbReference type="ARBA" id="ARBA00004141"/>
    </source>
</evidence>
<dbReference type="AlphaFoldDB" id="A0A2N1N227"/>
<feature type="transmembrane region" description="Helical" evidence="6">
    <location>
        <begin position="477"/>
        <end position="497"/>
    </location>
</feature>
<gene>
    <name evidence="7" type="ORF">RhiirC2_851802</name>
</gene>
<evidence type="ECO:0000256" key="3">
    <source>
        <dbReference type="ARBA" id="ARBA00022989"/>
    </source>
</evidence>
<feature type="transmembrane region" description="Helical" evidence="6">
    <location>
        <begin position="207"/>
        <end position="228"/>
    </location>
</feature>
<dbReference type="PANTHER" id="PTHR11785">
    <property type="entry name" value="AMINO ACID TRANSPORTER"/>
    <property type="match status" value="1"/>
</dbReference>
<comment type="subcellular location">
    <subcellularLocation>
        <location evidence="1">Membrane</location>
        <topology evidence="1">Multi-pass membrane protein</topology>
    </subcellularLocation>
</comment>
<dbReference type="VEuPathDB" id="FungiDB:FUN_011028"/>
<feature type="region of interest" description="Disordered" evidence="5">
    <location>
        <begin position="1"/>
        <end position="33"/>
    </location>
</feature>
<dbReference type="Pfam" id="PF13520">
    <property type="entry name" value="AA_permease_2"/>
    <property type="match status" value="1"/>
</dbReference>
<proteinExistence type="predicted"/>
<feature type="transmembrane region" description="Helical" evidence="6">
    <location>
        <begin position="339"/>
        <end position="372"/>
    </location>
</feature>
<dbReference type="GO" id="GO:0016020">
    <property type="term" value="C:membrane"/>
    <property type="evidence" value="ECO:0007669"/>
    <property type="project" value="UniProtKB-SubCell"/>
</dbReference>
<dbReference type="GO" id="GO:0015179">
    <property type="term" value="F:L-amino acid transmembrane transporter activity"/>
    <property type="evidence" value="ECO:0007669"/>
    <property type="project" value="TreeGrafter"/>
</dbReference>
<feature type="transmembrane region" description="Helical" evidence="6">
    <location>
        <begin position="287"/>
        <end position="307"/>
    </location>
</feature>
<feature type="compositionally biased region" description="Polar residues" evidence="5">
    <location>
        <begin position="11"/>
        <end position="30"/>
    </location>
</feature>
<evidence type="ECO:0000313" key="8">
    <source>
        <dbReference type="Proteomes" id="UP000233469"/>
    </source>
</evidence>
<dbReference type="EMBL" id="LLXL01000897">
    <property type="protein sequence ID" value="PKK67965.1"/>
    <property type="molecule type" value="Genomic_DNA"/>
</dbReference>
<dbReference type="Gene3D" id="1.20.1740.10">
    <property type="entry name" value="Amino acid/polyamine transporter I"/>
    <property type="match status" value="1"/>
</dbReference>
<evidence type="ECO:0000256" key="2">
    <source>
        <dbReference type="ARBA" id="ARBA00022692"/>
    </source>
</evidence>
<dbReference type="PIRSF" id="PIRSF006060">
    <property type="entry name" value="AA_transporter"/>
    <property type="match status" value="1"/>
</dbReference>
<name>A0A2N1N227_9GLOM</name>
<feature type="transmembrane region" description="Helical" evidence="6">
    <location>
        <begin position="425"/>
        <end position="443"/>
    </location>
</feature>
<feature type="transmembrane region" description="Helical" evidence="6">
    <location>
        <begin position="517"/>
        <end position="538"/>
    </location>
</feature>
<keyword evidence="4 6" id="KW-0472">Membrane</keyword>
<feature type="transmembrane region" description="Helical" evidence="6">
    <location>
        <begin position="393"/>
        <end position="419"/>
    </location>
</feature>
<evidence type="ECO:0000313" key="7">
    <source>
        <dbReference type="EMBL" id="PKK67965.1"/>
    </source>
</evidence>